<dbReference type="Proteomes" id="UP000266313">
    <property type="component" value="Chromosome"/>
</dbReference>
<protein>
    <submittedName>
        <fullName evidence="1">Uncharacterized protein</fullName>
    </submittedName>
</protein>
<evidence type="ECO:0000313" key="1">
    <source>
        <dbReference type="EMBL" id="BBA32059.1"/>
    </source>
</evidence>
<dbReference type="EMBL" id="AP017928">
    <property type="protein sequence ID" value="BBA32059.1"/>
    <property type="molecule type" value="Genomic_DNA"/>
</dbReference>
<proteinExistence type="predicted"/>
<keyword evidence="2" id="KW-1185">Reference proteome</keyword>
<dbReference type="RefSeq" id="WP_119627922.1">
    <property type="nucleotide sequence ID" value="NZ_AP017928.1"/>
</dbReference>
<organism evidence="1 2">
    <name type="scientific">Methylocaldum marinum</name>
    <dbReference type="NCBI Taxonomy" id="1432792"/>
    <lineage>
        <taxon>Bacteria</taxon>
        <taxon>Pseudomonadati</taxon>
        <taxon>Pseudomonadota</taxon>
        <taxon>Gammaproteobacteria</taxon>
        <taxon>Methylococcales</taxon>
        <taxon>Methylococcaceae</taxon>
        <taxon>Methylocaldum</taxon>
    </lineage>
</organism>
<reference evidence="1 2" key="1">
    <citation type="submission" date="2016-12" db="EMBL/GenBank/DDBJ databases">
        <title>Genome sequencing of Methylocaldum marinum.</title>
        <authorList>
            <person name="Takeuchi M."/>
            <person name="Kamagata Y."/>
            <person name="Hiraoka S."/>
            <person name="Oshima K."/>
            <person name="Hattori M."/>
            <person name="Iwasaki W."/>
        </authorList>
    </citation>
    <scope>NUCLEOTIDE SEQUENCE [LARGE SCALE GENOMIC DNA]</scope>
    <source>
        <strain evidence="1 2">S8</strain>
    </source>
</reference>
<dbReference type="AlphaFoldDB" id="A0A286T786"/>
<evidence type="ECO:0000313" key="2">
    <source>
        <dbReference type="Proteomes" id="UP000266313"/>
    </source>
</evidence>
<name>A0A286T786_9GAMM</name>
<dbReference type="KEGG" id="mmai:sS8_0090"/>
<accession>A0A286T786</accession>
<gene>
    <name evidence="1" type="ORF">sS8_0090</name>
</gene>
<sequence length="154" mass="16287">MVIDPKRNERTAYVVSFIRKYFKSYLVGRGFGGVFTGYAQTGGAKLPLKVALPQSATNFTIASFGGGVLAVGKGARSVEDILFSTITGKAASLPVMPRVTPVQINAQDPELQAVIANAHAVKEINSVNPVGPMSIEEFCGQRQNASLRGTSVCP</sequence>